<dbReference type="Proteomes" id="UP000298030">
    <property type="component" value="Unassembled WGS sequence"/>
</dbReference>
<reference evidence="1 2" key="1">
    <citation type="journal article" date="2019" name="Nat. Ecol. Evol.">
        <title>Megaphylogeny resolves global patterns of mushroom evolution.</title>
        <authorList>
            <person name="Varga T."/>
            <person name="Krizsan K."/>
            <person name="Foldi C."/>
            <person name="Dima B."/>
            <person name="Sanchez-Garcia M."/>
            <person name="Sanchez-Ramirez S."/>
            <person name="Szollosi G.J."/>
            <person name="Szarkandi J.G."/>
            <person name="Papp V."/>
            <person name="Albert L."/>
            <person name="Andreopoulos W."/>
            <person name="Angelini C."/>
            <person name="Antonin V."/>
            <person name="Barry K.W."/>
            <person name="Bougher N.L."/>
            <person name="Buchanan P."/>
            <person name="Buyck B."/>
            <person name="Bense V."/>
            <person name="Catcheside P."/>
            <person name="Chovatia M."/>
            <person name="Cooper J."/>
            <person name="Damon W."/>
            <person name="Desjardin D."/>
            <person name="Finy P."/>
            <person name="Geml J."/>
            <person name="Haridas S."/>
            <person name="Hughes K."/>
            <person name="Justo A."/>
            <person name="Karasinski D."/>
            <person name="Kautmanova I."/>
            <person name="Kiss B."/>
            <person name="Kocsube S."/>
            <person name="Kotiranta H."/>
            <person name="LaButti K.M."/>
            <person name="Lechner B.E."/>
            <person name="Liimatainen K."/>
            <person name="Lipzen A."/>
            <person name="Lukacs Z."/>
            <person name="Mihaltcheva S."/>
            <person name="Morgado L.N."/>
            <person name="Niskanen T."/>
            <person name="Noordeloos M.E."/>
            <person name="Ohm R.A."/>
            <person name="Ortiz-Santana B."/>
            <person name="Ovrebo C."/>
            <person name="Racz N."/>
            <person name="Riley R."/>
            <person name="Savchenko A."/>
            <person name="Shiryaev A."/>
            <person name="Soop K."/>
            <person name="Spirin V."/>
            <person name="Szebenyi C."/>
            <person name="Tomsovsky M."/>
            <person name="Tulloss R.E."/>
            <person name="Uehling J."/>
            <person name="Grigoriev I.V."/>
            <person name="Vagvolgyi C."/>
            <person name="Papp T."/>
            <person name="Martin F.M."/>
            <person name="Miettinen O."/>
            <person name="Hibbett D.S."/>
            <person name="Nagy L.G."/>
        </authorList>
    </citation>
    <scope>NUCLEOTIDE SEQUENCE [LARGE SCALE GENOMIC DNA]</scope>
    <source>
        <strain evidence="1 2">FP101781</strain>
    </source>
</reference>
<accession>A0A4Y7TSE7</accession>
<evidence type="ECO:0000313" key="2">
    <source>
        <dbReference type="Proteomes" id="UP000298030"/>
    </source>
</evidence>
<name>A0A4Y7TSE7_COPMI</name>
<gene>
    <name evidence="1" type="ORF">FA13DRAFT_1727184</name>
</gene>
<keyword evidence="2" id="KW-1185">Reference proteome</keyword>
<organism evidence="1 2">
    <name type="scientific">Coprinellus micaceus</name>
    <name type="common">Glistening ink-cap mushroom</name>
    <name type="synonym">Coprinus micaceus</name>
    <dbReference type="NCBI Taxonomy" id="71717"/>
    <lineage>
        <taxon>Eukaryota</taxon>
        <taxon>Fungi</taxon>
        <taxon>Dikarya</taxon>
        <taxon>Basidiomycota</taxon>
        <taxon>Agaricomycotina</taxon>
        <taxon>Agaricomycetes</taxon>
        <taxon>Agaricomycetidae</taxon>
        <taxon>Agaricales</taxon>
        <taxon>Agaricineae</taxon>
        <taxon>Psathyrellaceae</taxon>
        <taxon>Coprinellus</taxon>
    </lineage>
</organism>
<sequence length="104" mass="11322">MGVLTSLLSLAEMSDTSVFMLKADTVERRATWMLTLAIIGRRITYIGSCSLRAHLDYCSEKIAFVVPQRSLLSERGDSRGGARSIPPSCTQYISHLPLKSGSSG</sequence>
<evidence type="ECO:0000313" key="1">
    <source>
        <dbReference type="EMBL" id="TEB36818.1"/>
    </source>
</evidence>
<dbReference type="EMBL" id="QPFP01000005">
    <property type="protein sequence ID" value="TEB36818.1"/>
    <property type="molecule type" value="Genomic_DNA"/>
</dbReference>
<proteinExistence type="predicted"/>
<dbReference type="AlphaFoldDB" id="A0A4Y7TSE7"/>
<comment type="caution">
    <text evidence="1">The sequence shown here is derived from an EMBL/GenBank/DDBJ whole genome shotgun (WGS) entry which is preliminary data.</text>
</comment>
<protein>
    <submittedName>
        <fullName evidence="1">Uncharacterized protein</fullName>
    </submittedName>
</protein>